<comment type="similarity">
    <text evidence="1">Belongs to the UPF0065 (bug) family.</text>
</comment>
<dbReference type="Gene3D" id="3.40.190.150">
    <property type="entry name" value="Bordetella uptake gene, domain 1"/>
    <property type="match status" value="1"/>
</dbReference>
<dbReference type="PIRSF" id="PIRSF017082">
    <property type="entry name" value="YflP"/>
    <property type="match status" value="1"/>
</dbReference>
<dbReference type="AlphaFoldDB" id="A0A345ZWW4"/>
<dbReference type="KEGG" id="ptaw:DW352_13365"/>
<reference evidence="2 3" key="1">
    <citation type="submission" date="2018-07" db="EMBL/GenBank/DDBJ databases">
        <authorList>
            <person name="Quirk P.G."/>
            <person name="Krulwich T.A."/>
        </authorList>
    </citation>
    <scope>NUCLEOTIDE SEQUENCE [LARGE SCALE GENOMIC DNA]</scope>
    <source>
        <strain evidence="2 3">CC-BB4</strain>
    </source>
</reference>
<proteinExistence type="inferred from homology"/>
<dbReference type="InterPro" id="IPR005064">
    <property type="entry name" value="BUG"/>
</dbReference>
<dbReference type="EMBL" id="CP031417">
    <property type="protein sequence ID" value="AXK81411.1"/>
    <property type="molecule type" value="Genomic_DNA"/>
</dbReference>
<dbReference type="OrthoDB" id="7256025at2"/>
<evidence type="ECO:0000313" key="3">
    <source>
        <dbReference type="Proteomes" id="UP000254889"/>
    </source>
</evidence>
<accession>A0A345ZWW4</accession>
<name>A0A345ZWW4_9HYPH</name>
<gene>
    <name evidence="2" type="ORF">DW352_13365</name>
</gene>
<dbReference type="PANTHER" id="PTHR42928:SF5">
    <property type="entry name" value="BLR1237 PROTEIN"/>
    <property type="match status" value="1"/>
</dbReference>
<sequence>MIRRRFNPCAPGRAALLTALALVVTGLVSSARAQSYPNRPITIVVGYAPGGLMDTVSRLFGERLSAKLGQAVVVENRGGANGNIANRRVASADPDGYTILGATPTLAVNETIYARRGYTADQFKAVAIVAASPEMISTHPSNAKTLKEMLDTARSTSIQFGTAGTGSMSHIAIQYFFEKLANIRTTHIPFQGGAPAVSAALGNQIPLVAAPPASGAASFVRSGSLRGLAIASEKRLSILPDVPTFAELGYPNFTSLVWAGFFVPAKTPGEITTKLSEAIGQILNDPSVTDKLQQMGFEPTFLDQKASEKLFRSDIIKWKSMIEAIGLRVE</sequence>
<keyword evidence="3" id="KW-1185">Reference proteome</keyword>
<dbReference type="CDD" id="cd07012">
    <property type="entry name" value="PBP2_Bug_TTT"/>
    <property type="match status" value="1"/>
</dbReference>
<organism evidence="2 3">
    <name type="scientific">Pseudolabrys taiwanensis</name>
    <dbReference type="NCBI Taxonomy" id="331696"/>
    <lineage>
        <taxon>Bacteria</taxon>
        <taxon>Pseudomonadati</taxon>
        <taxon>Pseudomonadota</taxon>
        <taxon>Alphaproteobacteria</taxon>
        <taxon>Hyphomicrobiales</taxon>
        <taxon>Xanthobacteraceae</taxon>
        <taxon>Pseudolabrys</taxon>
    </lineage>
</organism>
<dbReference type="Pfam" id="PF03401">
    <property type="entry name" value="TctC"/>
    <property type="match status" value="1"/>
</dbReference>
<evidence type="ECO:0000256" key="1">
    <source>
        <dbReference type="ARBA" id="ARBA00006987"/>
    </source>
</evidence>
<protein>
    <submittedName>
        <fullName evidence="2">Tripartite tricarboxylate transporter substrate binding protein</fullName>
    </submittedName>
</protein>
<dbReference type="Proteomes" id="UP000254889">
    <property type="component" value="Chromosome"/>
</dbReference>
<dbReference type="Gene3D" id="3.40.190.10">
    <property type="entry name" value="Periplasmic binding protein-like II"/>
    <property type="match status" value="1"/>
</dbReference>
<dbReference type="InterPro" id="IPR042100">
    <property type="entry name" value="Bug_dom1"/>
</dbReference>
<dbReference type="PANTHER" id="PTHR42928">
    <property type="entry name" value="TRICARBOXYLATE-BINDING PROTEIN"/>
    <property type="match status" value="1"/>
</dbReference>
<evidence type="ECO:0000313" key="2">
    <source>
        <dbReference type="EMBL" id="AXK81411.1"/>
    </source>
</evidence>